<dbReference type="EMBL" id="NEXJ01000006">
    <property type="protein sequence ID" value="PSN92910.1"/>
    <property type="molecule type" value="Genomic_DNA"/>
</dbReference>
<evidence type="ECO:0000313" key="2">
    <source>
        <dbReference type="Proteomes" id="UP000240490"/>
    </source>
</evidence>
<protein>
    <submittedName>
        <fullName evidence="1">Uncharacterized protein</fullName>
    </submittedName>
</protein>
<evidence type="ECO:0000313" key="1">
    <source>
        <dbReference type="EMBL" id="PSN92910.1"/>
    </source>
</evidence>
<dbReference type="SUPFAM" id="SSF53383">
    <property type="entry name" value="PLP-dependent transferases"/>
    <property type="match status" value="1"/>
</dbReference>
<proteinExistence type="predicted"/>
<name>A0A2R6B2R6_9ARCH</name>
<dbReference type="InterPro" id="IPR015422">
    <property type="entry name" value="PyrdxlP-dep_Trfase_small"/>
</dbReference>
<accession>A0A2R6B2R6</accession>
<gene>
    <name evidence="1" type="ORF">B9Q08_00300</name>
</gene>
<dbReference type="InterPro" id="IPR015424">
    <property type="entry name" value="PyrdxlP-dep_Trfase"/>
</dbReference>
<dbReference type="Proteomes" id="UP000240490">
    <property type="component" value="Unassembled WGS sequence"/>
</dbReference>
<comment type="caution">
    <text evidence="1">The sequence shown here is derived from an EMBL/GenBank/DDBJ whole genome shotgun (WGS) entry which is preliminary data.</text>
</comment>
<dbReference type="AlphaFoldDB" id="A0A2R6B2R6"/>
<organism evidence="1 2">
    <name type="scientific">Candidatus Marsarchaeota G2 archaeon ECH_B_SAG-M15</name>
    <dbReference type="NCBI Taxonomy" id="1978162"/>
    <lineage>
        <taxon>Archaea</taxon>
        <taxon>Candidatus Marsarchaeota</taxon>
        <taxon>Candidatus Marsarchaeota group 2</taxon>
    </lineage>
</organism>
<dbReference type="Gene3D" id="3.90.1150.10">
    <property type="entry name" value="Aspartate Aminotransferase, domain 1"/>
    <property type="match status" value="1"/>
</dbReference>
<reference evidence="1 2" key="1">
    <citation type="submission" date="2017-04" db="EMBL/GenBank/DDBJ databases">
        <title>Novel microbial lineages endemic to geothermal iron-oxide mats fill important gaps in the evolutionary history of Archaea.</title>
        <authorList>
            <person name="Jay Z.J."/>
            <person name="Beam J.P."/>
            <person name="Dlakic M."/>
            <person name="Rusch D.B."/>
            <person name="Kozubal M.A."/>
            <person name="Inskeep W.P."/>
        </authorList>
    </citation>
    <scope>NUCLEOTIDE SEQUENCE [LARGE SCALE GENOMIC DNA]</scope>
    <source>
        <strain evidence="1">ECH_B_SAG-M15</strain>
    </source>
</reference>
<sequence>MWGDFTQSHQVFLNYGGWEKGSDVRDKLEEVRIIVDAGVRVGLNEVTRRGYDEVDIESLAHAIALKLKGHEANTDILKIVDELVEKHPRIHYTL</sequence>